<evidence type="ECO:0000313" key="4">
    <source>
        <dbReference type="Proteomes" id="UP000469462"/>
    </source>
</evidence>
<comment type="caution">
    <text evidence="3">The sequence shown here is derived from an EMBL/GenBank/DDBJ whole genome shotgun (WGS) entry which is preliminary data.</text>
</comment>
<dbReference type="RefSeq" id="WP_152157067.1">
    <property type="nucleotide sequence ID" value="NZ_WEHW01000031.1"/>
</dbReference>
<dbReference type="EMBL" id="WEHW01000031">
    <property type="protein sequence ID" value="KAB7650679.1"/>
    <property type="molecule type" value="Genomic_DNA"/>
</dbReference>
<dbReference type="InterPro" id="IPR013425">
    <property type="entry name" value="Autotrns_rpt"/>
</dbReference>
<evidence type="ECO:0000256" key="1">
    <source>
        <dbReference type="ARBA" id="ARBA00022729"/>
    </source>
</evidence>
<dbReference type="NCBIfam" id="TIGR02601">
    <property type="entry name" value="autotrns_rpt"/>
    <property type="match status" value="1"/>
</dbReference>
<evidence type="ECO:0000313" key="3">
    <source>
        <dbReference type="EMBL" id="KAB7650679.1"/>
    </source>
</evidence>
<dbReference type="SUPFAM" id="SSF103515">
    <property type="entry name" value="Autotransporter"/>
    <property type="match status" value="1"/>
</dbReference>
<name>A0AAI9WMN7_9BURK</name>
<organism evidence="3 4">
    <name type="scientific">Sutterella seckii</name>
    <dbReference type="NCBI Taxonomy" id="1944635"/>
    <lineage>
        <taxon>Bacteria</taxon>
        <taxon>Pseudomonadati</taxon>
        <taxon>Pseudomonadota</taxon>
        <taxon>Betaproteobacteria</taxon>
        <taxon>Burkholderiales</taxon>
        <taxon>Sutterellaceae</taxon>
        <taxon>Sutterella</taxon>
    </lineage>
</organism>
<protein>
    <submittedName>
        <fullName evidence="3">Autotransporter domain-containing protein</fullName>
    </submittedName>
</protein>
<dbReference type="InterPro" id="IPR005546">
    <property type="entry name" value="Autotransporte_beta"/>
</dbReference>
<evidence type="ECO:0000259" key="2">
    <source>
        <dbReference type="PROSITE" id="PS51208"/>
    </source>
</evidence>
<sequence length="1455" mass="149706">MNESHAVLEVEGDVTANFDIAEGVTYTIGTRDAWKTDKNMDSIASSVYLKTAGHDNNVINKVGKGTLLMHGRMSDYYGTVNVNAGTFQVTSDWDIANTVTVNGGVLALENFGFTTVKEAAQYDGSAGGSNDDVVDDSGSIVFGDNGGQVLITGNDFDLSKIPLPSNAKVTFSGQTFDTQKVENKSLIAFPTANLQGGTVELQGVSVSNQKSVRGAGVFLDGGTGQNGSSLIVADSTFEKNTATQRGSAIEVNNRDWALSHKETVTIIDSVFSENAAESTTDYAGGALFIRGSDTVIENTVFRGNSVKTSAGYAEGGGAVYVQGWGQNKTFTQTGGAYEGNSVVATGNLSKLTQQSLGGAAITVKGVDATFTDVLFTNNVVDYSATDGKAAATGGAIAADYSTGSVVSSDKKGMAASVRIVATQDMAYTGNTIKSAKANDPLFQNYGYVSPMAAGGFLVLQRGSTAEFDVSAGKTLTLGAAGSSDANADSIASDLPSTASFNTEDGVSTLTKAGEGTLLINSSLNKYFGTTTVAAGTMQVASDWTAGNAITVSGGTLAAGSLTLTSLAAAFDAQTKEGASDALSESIKGRKASLAVNKGALARIDSLTLTNGTTSTISGTADIKSVSVVGTGSNFKLDNGTLRTQTGTVFTTTDMTALKSGLTFAGGVVELTDPSLETYTVSQLNAWQKVLNSGADTFSTKLSLVGSTLVLDNDDKIDIDDVVDGNLAVTGQIVAAKVDVAGSNTATIQSGKTNKDAIVKGISTEAEKVVLTGNGTESTSVKLTFAGDTTAGADINLIEGENIKSVVIQKDATLALGSADDAHGRLNADTTVEAGGELLLQKGRFTAGDISVEQAGTASVAQGSLSAEIVTLNGDLVIADETAASFEAVELVGTGNVRVGADVTGAVGHLEVETLGMTGGTIFLDPAWLDDAEYGSGSVLVVKNLEKNTLGTKLLVGQNSMAVIGADKSSAVAYAAETGKAYGKDGITAVLHVASPVKVTGAIAVDGAQTSQKGFDFSTLAAGTVTLAANSLTIIDTSAIGKNAVFDASSVTVDENAFIYLTNVQKTGTSYQITTGDLTADADSFFTKNKFVTFTVDSGKGTVTANALAMADPDSTGSKVIYGLYQQGMSGFTAHFLDLIGSDDRFSTVDADGYHLTAAGENAVQEFANAAVTSGIYNVLYDAQAEFTDSLARRMLEKAPREGFSAWADVYASRTKADTLYGSSGYSADIYGGVLGGDYAAPNGTRFGAALTVGTADAEAEDSVFSQKNDADFWGLAAYAAHDLGKLSLKADAGYLASTNDLKGAYAHEKVDASAYTFGVRADYLAYDAGIQVAPYIGLRYSRISSDDLEDRDTSDVNLVESPVGVAVRTTFSAEGWTIAPKFDLSVVPQLGDKEVDATIAGVNVASDMIDDALGHAQFGVSAVSGNLSLGLDYRFGFGAEDRGNHALKASVRYAF</sequence>
<keyword evidence="1" id="KW-0732">Signal</keyword>
<dbReference type="Gene3D" id="2.40.128.130">
    <property type="entry name" value="Autotransporter beta-domain"/>
    <property type="match status" value="1"/>
</dbReference>
<dbReference type="Proteomes" id="UP000469462">
    <property type="component" value="Unassembled WGS sequence"/>
</dbReference>
<dbReference type="Pfam" id="PF03797">
    <property type="entry name" value="Autotransporter"/>
    <property type="match status" value="1"/>
</dbReference>
<dbReference type="SUPFAM" id="SSF51126">
    <property type="entry name" value="Pectin lyase-like"/>
    <property type="match status" value="1"/>
</dbReference>
<dbReference type="InterPro" id="IPR011050">
    <property type="entry name" value="Pectin_lyase_fold/virulence"/>
</dbReference>
<dbReference type="InterPro" id="IPR036709">
    <property type="entry name" value="Autotransporte_beta_dom_sf"/>
</dbReference>
<gene>
    <name evidence="3" type="ORF">GBM96_08140</name>
</gene>
<accession>A0AAI9WMN7</accession>
<dbReference type="SMART" id="SM00869">
    <property type="entry name" value="Autotransporter"/>
    <property type="match status" value="1"/>
</dbReference>
<proteinExistence type="predicted"/>
<reference evidence="3 4" key="1">
    <citation type="submission" date="2019-10" db="EMBL/GenBank/DDBJ databases">
        <title>Genome diversity of Sutterella seckii.</title>
        <authorList>
            <person name="Chaplin A.V."/>
            <person name="Sokolova S.R."/>
            <person name="Mosin K.A."/>
            <person name="Ivanova E.L."/>
            <person name="Kochetkova T.O."/>
            <person name="Goltsov A.Y."/>
            <person name="Trofimov D.Y."/>
            <person name="Efimov B.A."/>
        </authorList>
    </citation>
    <scope>NUCLEOTIDE SEQUENCE [LARGE SCALE GENOMIC DNA]</scope>
    <source>
        <strain evidence="3 4">ASD3426</strain>
    </source>
</reference>
<dbReference type="PROSITE" id="PS51208">
    <property type="entry name" value="AUTOTRANSPORTER"/>
    <property type="match status" value="1"/>
</dbReference>
<keyword evidence="4" id="KW-1185">Reference proteome</keyword>
<feature type="domain" description="Autotransporter" evidence="2">
    <location>
        <begin position="1198"/>
        <end position="1455"/>
    </location>
</feature>